<name>E4WQI8_OIKDI</name>
<protein>
    <recommendedName>
        <fullName evidence="4">RING-type domain-containing protein</fullName>
    </recommendedName>
</protein>
<sequence>MVQDFIEEKKIIDAKIDANYKSKYDEEKMDEKERKKVAQDKELEKTDEYENYCKRKGLDEGYYTCGCCQSFFGDLKTIVVAKCCRFANFHRLCLTKMGITKGLCHFSCPLCQENQDQIFAKCCIAQGVWAPNKPPNFELDDGYDDQYEGNKKKVCDLYQSEESGKENKCKLNKLEGFDGTEEEVINCDDCGSNGVHIACNELLLATYNEENRVRQTNPNHSAKYDYFCEICKPFNESNGNKDAPEMKEQPITERKPATKRKEEIEESSEDEAPLDKSTSVESVTKEIRTATARINLVNEGESGSINVRKDKKRKASSTFENTPTKKKKSSISNFFTKK</sequence>
<feature type="compositionally biased region" description="Basic and acidic residues" evidence="1">
    <location>
        <begin position="242"/>
        <end position="263"/>
    </location>
</feature>
<proteinExistence type="predicted"/>
<evidence type="ECO:0008006" key="4">
    <source>
        <dbReference type="Google" id="ProtNLM"/>
    </source>
</evidence>
<accession>E4WQI8</accession>
<dbReference type="InParanoid" id="E4WQI8"/>
<dbReference type="AlphaFoldDB" id="E4WQI8"/>
<evidence type="ECO:0000313" key="3">
    <source>
        <dbReference type="Proteomes" id="UP000001307"/>
    </source>
</evidence>
<dbReference type="OrthoDB" id="512616at2759"/>
<feature type="region of interest" description="Disordered" evidence="1">
    <location>
        <begin position="299"/>
        <end position="338"/>
    </location>
</feature>
<dbReference type="Proteomes" id="UP000001307">
    <property type="component" value="Unassembled WGS sequence"/>
</dbReference>
<feature type="region of interest" description="Disordered" evidence="1">
    <location>
        <begin position="238"/>
        <end position="283"/>
    </location>
</feature>
<dbReference type="EMBL" id="FN653015">
    <property type="protein sequence ID" value="CBY20120.1"/>
    <property type="molecule type" value="Genomic_DNA"/>
</dbReference>
<evidence type="ECO:0000313" key="2">
    <source>
        <dbReference type="EMBL" id="CBY20120.1"/>
    </source>
</evidence>
<reference evidence="2" key="1">
    <citation type="journal article" date="2010" name="Science">
        <title>Plasticity of animal genome architecture unmasked by rapid evolution of a pelagic tunicate.</title>
        <authorList>
            <person name="Denoeud F."/>
            <person name="Henriet S."/>
            <person name="Mungpakdee S."/>
            <person name="Aury J.M."/>
            <person name="Da Silva C."/>
            <person name="Brinkmann H."/>
            <person name="Mikhaleva J."/>
            <person name="Olsen L.C."/>
            <person name="Jubin C."/>
            <person name="Canestro C."/>
            <person name="Bouquet J.M."/>
            <person name="Danks G."/>
            <person name="Poulain J."/>
            <person name="Campsteijn C."/>
            <person name="Adamski M."/>
            <person name="Cross I."/>
            <person name="Yadetie F."/>
            <person name="Muffato M."/>
            <person name="Louis A."/>
            <person name="Butcher S."/>
            <person name="Tsagkogeorga G."/>
            <person name="Konrad A."/>
            <person name="Singh S."/>
            <person name="Jensen M.F."/>
            <person name="Cong E.H."/>
            <person name="Eikeseth-Otteraa H."/>
            <person name="Noel B."/>
            <person name="Anthouard V."/>
            <person name="Porcel B.M."/>
            <person name="Kachouri-Lafond R."/>
            <person name="Nishino A."/>
            <person name="Ugolini M."/>
            <person name="Chourrout P."/>
            <person name="Nishida H."/>
            <person name="Aasland R."/>
            <person name="Huzurbazar S."/>
            <person name="Westhof E."/>
            <person name="Delsuc F."/>
            <person name="Lehrach H."/>
            <person name="Reinhardt R."/>
            <person name="Weissenbach J."/>
            <person name="Roy S.W."/>
            <person name="Artiguenave F."/>
            <person name="Postlethwait J.H."/>
            <person name="Manak J.R."/>
            <person name="Thompson E.M."/>
            <person name="Jaillon O."/>
            <person name="Du Pasquier L."/>
            <person name="Boudinot P."/>
            <person name="Liberles D.A."/>
            <person name="Volff J.N."/>
            <person name="Philippe H."/>
            <person name="Lenhard B."/>
            <person name="Roest Crollius H."/>
            <person name="Wincker P."/>
            <person name="Chourrout D."/>
        </authorList>
    </citation>
    <scope>NUCLEOTIDE SEQUENCE [LARGE SCALE GENOMIC DNA]</scope>
</reference>
<gene>
    <name evidence="2" type="ORF">GSOID_T00000103001</name>
</gene>
<evidence type="ECO:0000256" key="1">
    <source>
        <dbReference type="SAM" id="MobiDB-lite"/>
    </source>
</evidence>
<keyword evidence="3" id="KW-1185">Reference proteome</keyword>
<organism evidence="2">
    <name type="scientific">Oikopleura dioica</name>
    <name type="common">Tunicate</name>
    <dbReference type="NCBI Taxonomy" id="34765"/>
    <lineage>
        <taxon>Eukaryota</taxon>
        <taxon>Metazoa</taxon>
        <taxon>Chordata</taxon>
        <taxon>Tunicata</taxon>
        <taxon>Appendicularia</taxon>
        <taxon>Copelata</taxon>
        <taxon>Oikopleuridae</taxon>
        <taxon>Oikopleura</taxon>
    </lineage>
</organism>